<proteinExistence type="predicted"/>
<gene>
    <name evidence="2" type="ordered locus">CA2559_08761</name>
</gene>
<evidence type="ECO:0000313" key="3">
    <source>
        <dbReference type="Proteomes" id="UP000002297"/>
    </source>
</evidence>
<keyword evidence="3" id="KW-1185">Reference proteome</keyword>
<accession>A3UBW0</accession>
<organism evidence="2 3">
    <name type="scientific">Croceibacter atlanticus (strain ATCC BAA-628 / JCM 21780 / CIP 108009 / IAM 15332 / KCTC 12090 / HTCC2559)</name>
    <dbReference type="NCBI Taxonomy" id="216432"/>
    <lineage>
        <taxon>Bacteria</taxon>
        <taxon>Pseudomonadati</taxon>
        <taxon>Bacteroidota</taxon>
        <taxon>Flavobacteriia</taxon>
        <taxon>Flavobacteriales</taxon>
        <taxon>Flavobacteriaceae</taxon>
        <taxon>Croceibacter</taxon>
    </lineage>
</organism>
<dbReference type="GeneID" id="89454484"/>
<evidence type="ECO:0000313" key="2">
    <source>
        <dbReference type="EMBL" id="EAP86111.1"/>
    </source>
</evidence>
<name>A3UBW0_CROAH</name>
<dbReference type="KEGG" id="cat:CA2559_08761"/>
<reference evidence="2 3" key="1">
    <citation type="journal article" date="2010" name="J. Bacteriol.">
        <title>The complete genome sequence of Croceibacter atlanticus HTCC2559T.</title>
        <authorList>
            <person name="Oh H.M."/>
            <person name="Kang I."/>
            <person name="Ferriera S."/>
            <person name="Giovannoni S.J."/>
            <person name="Cho J.C."/>
        </authorList>
    </citation>
    <scope>NUCLEOTIDE SEQUENCE [LARGE SCALE GENOMIC DNA]</scope>
    <source>
        <strain evidence="3">ATCC BAA-628 / HTCC2559 / KCTC 12090</strain>
    </source>
</reference>
<dbReference type="HOGENOM" id="CLU_204331_0_0_10"/>
<keyword evidence="1" id="KW-0472">Membrane</keyword>
<dbReference type="Proteomes" id="UP000002297">
    <property type="component" value="Chromosome"/>
</dbReference>
<dbReference type="EMBL" id="CP002046">
    <property type="protein sequence ID" value="EAP86111.1"/>
    <property type="molecule type" value="Genomic_DNA"/>
</dbReference>
<keyword evidence="1" id="KW-0812">Transmembrane</keyword>
<protein>
    <submittedName>
        <fullName evidence="2">Adenylosuccinate synthetase</fullName>
    </submittedName>
</protein>
<sequence>MLSVIQIPKEVPHPVNNSAIDLSNPADLILYVVLPILCVVLYFIYRNKRKK</sequence>
<feature type="transmembrane region" description="Helical" evidence="1">
    <location>
        <begin position="28"/>
        <end position="45"/>
    </location>
</feature>
<dbReference type="AlphaFoldDB" id="A3UBW0"/>
<dbReference type="OrthoDB" id="1451844at2"/>
<evidence type="ECO:0000256" key="1">
    <source>
        <dbReference type="SAM" id="Phobius"/>
    </source>
</evidence>
<dbReference type="RefSeq" id="WP_013187497.1">
    <property type="nucleotide sequence ID" value="NC_014230.1"/>
</dbReference>
<keyword evidence="1" id="KW-1133">Transmembrane helix</keyword>